<gene>
    <name evidence="1" type="ORF">L2E82_45142</name>
</gene>
<dbReference type="Proteomes" id="UP001055811">
    <property type="component" value="Linkage Group LG08"/>
</dbReference>
<sequence>MNLCYISGDMGSQEESPVGSSQSPLGSPIGSSQSPIGSTQVGEYSNQPTPTNSAAEEVADTFNEAEDVEEGVTKEDGSGSGSGGGSGSGTTFVDFD</sequence>
<name>A0ACB8ZSH5_CICIN</name>
<protein>
    <submittedName>
        <fullName evidence="1">Uncharacterized protein</fullName>
    </submittedName>
</protein>
<dbReference type="EMBL" id="CM042016">
    <property type="protein sequence ID" value="KAI3700512.1"/>
    <property type="molecule type" value="Genomic_DNA"/>
</dbReference>
<evidence type="ECO:0000313" key="1">
    <source>
        <dbReference type="EMBL" id="KAI3700512.1"/>
    </source>
</evidence>
<proteinExistence type="predicted"/>
<keyword evidence="2" id="KW-1185">Reference proteome</keyword>
<reference evidence="2" key="1">
    <citation type="journal article" date="2022" name="Mol. Ecol. Resour.">
        <title>The genomes of chicory, endive, great burdock and yacon provide insights into Asteraceae palaeo-polyploidization history and plant inulin production.</title>
        <authorList>
            <person name="Fan W."/>
            <person name="Wang S."/>
            <person name="Wang H."/>
            <person name="Wang A."/>
            <person name="Jiang F."/>
            <person name="Liu H."/>
            <person name="Zhao H."/>
            <person name="Xu D."/>
            <person name="Zhang Y."/>
        </authorList>
    </citation>
    <scope>NUCLEOTIDE SEQUENCE [LARGE SCALE GENOMIC DNA]</scope>
    <source>
        <strain evidence="2">cv. Punajuju</strain>
    </source>
</reference>
<organism evidence="1 2">
    <name type="scientific">Cichorium intybus</name>
    <name type="common">Chicory</name>
    <dbReference type="NCBI Taxonomy" id="13427"/>
    <lineage>
        <taxon>Eukaryota</taxon>
        <taxon>Viridiplantae</taxon>
        <taxon>Streptophyta</taxon>
        <taxon>Embryophyta</taxon>
        <taxon>Tracheophyta</taxon>
        <taxon>Spermatophyta</taxon>
        <taxon>Magnoliopsida</taxon>
        <taxon>eudicotyledons</taxon>
        <taxon>Gunneridae</taxon>
        <taxon>Pentapetalae</taxon>
        <taxon>asterids</taxon>
        <taxon>campanulids</taxon>
        <taxon>Asterales</taxon>
        <taxon>Asteraceae</taxon>
        <taxon>Cichorioideae</taxon>
        <taxon>Cichorieae</taxon>
        <taxon>Cichoriinae</taxon>
        <taxon>Cichorium</taxon>
    </lineage>
</organism>
<reference evidence="1 2" key="2">
    <citation type="journal article" date="2022" name="Mol. Ecol. Resour.">
        <title>The genomes of chicory, endive, great burdock and yacon provide insights into Asteraceae paleo-polyploidization history and plant inulin production.</title>
        <authorList>
            <person name="Fan W."/>
            <person name="Wang S."/>
            <person name="Wang H."/>
            <person name="Wang A."/>
            <person name="Jiang F."/>
            <person name="Liu H."/>
            <person name="Zhao H."/>
            <person name="Xu D."/>
            <person name="Zhang Y."/>
        </authorList>
    </citation>
    <scope>NUCLEOTIDE SEQUENCE [LARGE SCALE GENOMIC DNA]</scope>
    <source>
        <strain evidence="2">cv. Punajuju</strain>
        <tissue evidence="1">Leaves</tissue>
    </source>
</reference>
<evidence type="ECO:0000313" key="2">
    <source>
        <dbReference type="Proteomes" id="UP001055811"/>
    </source>
</evidence>
<comment type="caution">
    <text evidence="1">The sequence shown here is derived from an EMBL/GenBank/DDBJ whole genome shotgun (WGS) entry which is preliminary data.</text>
</comment>
<accession>A0ACB8ZSH5</accession>